<proteinExistence type="predicted"/>
<evidence type="ECO:0000256" key="1">
    <source>
        <dbReference type="SAM" id="MobiDB-lite"/>
    </source>
</evidence>
<keyword evidence="3" id="KW-1185">Reference proteome</keyword>
<dbReference type="EMBL" id="JBAMIC010000007">
    <property type="protein sequence ID" value="KAK7105162.1"/>
    <property type="molecule type" value="Genomic_DNA"/>
</dbReference>
<feature type="region of interest" description="Disordered" evidence="1">
    <location>
        <begin position="1"/>
        <end position="38"/>
    </location>
</feature>
<name>A0AAN9BGQ6_9CAEN</name>
<feature type="region of interest" description="Disordered" evidence="1">
    <location>
        <begin position="540"/>
        <end position="567"/>
    </location>
</feature>
<organism evidence="2 3">
    <name type="scientific">Littorina saxatilis</name>
    <dbReference type="NCBI Taxonomy" id="31220"/>
    <lineage>
        <taxon>Eukaryota</taxon>
        <taxon>Metazoa</taxon>
        <taxon>Spiralia</taxon>
        <taxon>Lophotrochozoa</taxon>
        <taxon>Mollusca</taxon>
        <taxon>Gastropoda</taxon>
        <taxon>Caenogastropoda</taxon>
        <taxon>Littorinimorpha</taxon>
        <taxon>Littorinoidea</taxon>
        <taxon>Littorinidae</taxon>
        <taxon>Littorina</taxon>
    </lineage>
</organism>
<sequence>MARPDYTGRDISVPPVRRNVTPKPKTPPNGRSTQGVNQTNLKQVKRRKLDRETARLLKDDLMQVMTAEIHITYTKLHTKMHMKPPVHFNRVRYEEHDVSGVSLMVLTPAGQLSDVREDESQQRVHHTLSRLFSELDNDPMLSEGPMFVIFDLDFDNYLNDADSLTKALGRWKRLNSGDRPAGGIMERHEQSSQQNTSSVQFFTDRQSHHNHTTYIFQNPHDLEPDLSVFNRPRDLDPNLQRGRFDILIIHPQKGFMIFKVKATGDAFGLSPYLQSLTGQHDVIRKKLKTALEQLNKEEEVLRYLISDLNAGNIPVTKGLMLPNLKKQTVRLALMQDPILQQKFVGCLKADTLDMALEKCIFSDHLPPMGQSMDTSHDVISNLRCNWWKTLVDQRLNDRMHNTLYEAIIARFCGPATTQLVKTAHSHLADVSTLPQAVLETSHCFSQPVLTQSQVELVRLDHPRVYLTGPSGTGKSVLLMLKARDLAQQGKAVLVTSLWPGSEAATRSLHQQVNQNCPPSRKTPLLVSQSLRLEDMVTEVKEAAGRANSDPTDHSRPQATSDHPMTLNDDDLAMDCPYEETTNHAVRADRSYQYSPTASDTTGQSHHGFTNSDKLTHTPGQNHLGFRKSDKLYLILDEAPWFLNEFIQQLEAKLGKDGFVVWAASSFPCRDPKVDHQASSDPKTRHQTSNDPRAFYQVTMTQSLRLPPVVVRELQATSFYQTYVTHPYTSLDTGVLAGMPSPTDGPPVKRIHHKQHREPAKSVWDCEQCGEEVWTFLVHDLHIGDVKNASEDHGTKQQLNFSDVLISGYNVPRSAEKMFLKCLVSKDVPLVSLSGSEDVEKLARPSTTDSVQVVQPESILGLQRAVVVAMGTSDVRETYPRYVDPWYDVMACCKAQLVLVGEPEISVRELLVSLSLQD</sequence>
<dbReference type="Gene3D" id="3.40.50.300">
    <property type="entry name" value="P-loop containing nucleotide triphosphate hydrolases"/>
    <property type="match status" value="1"/>
</dbReference>
<evidence type="ECO:0000313" key="2">
    <source>
        <dbReference type="EMBL" id="KAK7105162.1"/>
    </source>
</evidence>
<feature type="compositionally biased region" description="Polar residues" evidence="1">
    <location>
        <begin position="29"/>
        <end position="38"/>
    </location>
</feature>
<protein>
    <submittedName>
        <fullName evidence="2">Uncharacterized protein</fullName>
    </submittedName>
</protein>
<dbReference type="Proteomes" id="UP001374579">
    <property type="component" value="Unassembled WGS sequence"/>
</dbReference>
<dbReference type="AlphaFoldDB" id="A0AAN9BGQ6"/>
<evidence type="ECO:0000313" key="3">
    <source>
        <dbReference type="Proteomes" id="UP001374579"/>
    </source>
</evidence>
<comment type="caution">
    <text evidence="2">The sequence shown here is derived from an EMBL/GenBank/DDBJ whole genome shotgun (WGS) entry which is preliminary data.</text>
</comment>
<accession>A0AAN9BGQ6</accession>
<gene>
    <name evidence="2" type="ORF">V1264_016576</name>
</gene>
<reference evidence="2 3" key="1">
    <citation type="submission" date="2024-02" db="EMBL/GenBank/DDBJ databases">
        <title>Chromosome-scale genome assembly of the rough periwinkle Littorina saxatilis.</title>
        <authorList>
            <person name="De Jode A."/>
            <person name="Faria R."/>
            <person name="Formenti G."/>
            <person name="Sims Y."/>
            <person name="Smith T.P."/>
            <person name="Tracey A."/>
            <person name="Wood J.M.D."/>
            <person name="Zagrodzka Z.B."/>
            <person name="Johannesson K."/>
            <person name="Butlin R.K."/>
            <person name="Leder E.H."/>
        </authorList>
    </citation>
    <scope>NUCLEOTIDE SEQUENCE [LARGE SCALE GENOMIC DNA]</scope>
    <source>
        <strain evidence="2">Snail1</strain>
        <tissue evidence="2">Muscle</tissue>
    </source>
</reference>
<feature type="region of interest" description="Disordered" evidence="1">
    <location>
        <begin position="593"/>
        <end position="621"/>
    </location>
</feature>
<dbReference type="InterPro" id="IPR027417">
    <property type="entry name" value="P-loop_NTPase"/>
</dbReference>
<dbReference type="SUPFAM" id="SSF52540">
    <property type="entry name" value="P-loop containing nucleoside triphosphate hydrolases"/>
    <property type="match status" value="1"/>
</dbReference>
<feature type="compositionally biased region" description="Polar residues" evidence="1">
    <location>
        <begin position="593"/>
        <end position="620"/>
    </location>
</feature>